<dbReference type="RefSeq" id="WP_191153657.1">
    <property type="nucleotide sequence ID" value="NZ_JACWUN010000002.1"/>
</dbReference>
<evidence type="ECO:0000313" key="4">
    <source>
        <dbReference type="EMBL" id="MBD1399377.1"/>
    </source>
</evidence>
<evidence type="ECO:0000259" key="3">
    <source>
        <dbReference type="PROSITE" id="PS51186"/>
    </source>
</evidence>
<evidence type="ECO:0000256" key="1">
    <source>
        <dbReference type="ARBA" id="ARBA00022679"/>
    </source>
</evidence>
<sequence>MIRPARIPDARIIHQLLLTYAKDGQLLGRSLAAIYDSIRDFYVYEEDGKILGIGALAICWADLAEVRSLAVVPGQHGKGIGRQIVERCLQEARELGLQRVFALTYQPEFFQKLGFTEIDKAQLPQKVWGDCINCVKFPDCDEFALAINILNA</sequence>
<dbReference type="PANTHER" id="PTHR43626">
    <property type="entry name" value="ACYL-COA N-ACYLTRANSFERASE"/>
    <property type="match status" value="1"/>
</dbReference>
<dbReference type="GO" id="GO:0008080">
    <property type="term" value="F:N-acetyltransferase activity"/>
    <property type="evidence" value="ECO:0007669"/>
    <property type="project" value="InterPro"/>
</dbReference>
<dbReference type="InterPro" id="IPR045039">
    <property type="entry name" value="NSI-like"/>
</dbReference>
<proteinExistence type="predicted"/>
<dbReference type="CDD" id="cd04301">
    <property type="entry name" value="NAT_SF"/>
    <property type="match status" value="1"/>
</dbReference>
<organism evidence="4 5">
    <name type="scientific">Pelovirga terrestris</name>
    <dbReference type="NCBI Taxonomy" id="2771352"/>
    <lineage>
        <taxon>Bacteria</taxon>
        <taxon>Pseudomonadati</taxon>
        <taxon>Thermodesulfobacteriota</taxon>
        <taxon>Desulfuromonadia</taxon>
        <taxon>Geobacterales</taxon>
        <taxon>Geobacteraceae</taxon>
        <taxon>Pelovirga</taxon>
    </lineage>
</organism>
<dbReference type="GO" id="GO:0005737">
    <property type="term" value="C:cytoplasm"/>
    <property type="evidence" value="ECO:0007669"/>
    <property type="project" value="TreeGrafter"/>
</dbReference>
<protein>
    <submittedName>
        <fullName evidence="4">N-acetyltransferase</fullName>
    </submittedName>
</protein>
<dbReference type="Gene3D" id="3.40.630.30">
    <property type="match status" value="1"/>
</dbReference>
<dbReference type="SUPFAM" id="SSF55729">
    <property type="entry name" value="Acyl-CoA N-acyltransferases (Nat)"/>
    <property type="match status" value="1"/>
</dbReference>
<keyword evidence="2" id="KW-0012">Acyltransferase</keyword>
<feature type="domain" description="N-acetyltransferase" evidence="3">
    <location>
        <begin position="1"/>
        <end position="138"/>
    </location>
</feature>
<reference evidence="4" key="1">
    <citation type="submission" date="2020-09" db="EMBL/GenBank/DDBJ databases">
        <title>Pelobacter alkaliphilus sp. nov., a novel anaerobic arsenate-reducing bacterium from terrestrial mud volcano.</title>
        <authorList>
            <person name="Khomyakova M.A."/>
            <person name="Merkel A.Y."/>
            <person name="Slobodkin A.I."/>
        </authorList>
    </citation>
    <scope>NUCLEOTIDE SEQUENCE</scope>
    <source>
        <strain evidence="4">M08fum</strain>
    </source>
</reference>
<keyword evidence="5" id="KW-1185">Reference proteome</keyword>
<gene>
    <name evidence="4" type="ORF">ICT70_01695</name>
</gene>
<keyword evidence="1" id="KW-0808">Transferase</keyword>
<dbReference type="Proteomes" id="UP000632828">
    <property type="component" value="Unassembled WGS sequence"/>
</dbReference>
<name>A0A8J6UKG4_9BACT</name>
<dbReference type="PROSITE" id="PS51186">
    <property type="entry name" value="GNAT"/>
    <property type="match status" value="1"/>
</dbReference>
<comment type="caution">
    <text evidence="4">The sequence shown here is derived from an EMBL/GenBank/DDBJ whole genome shotgun (WGS) entry which is preliminary data.</text>
</comment>
<dbReference type="PANTHER" id="PTHR43626:SF4">
    <property type="entry name" value="GCN5-RELATED N-ACETYLTRANSFERASE 2, CHLOROPLASTIC"/>
    <property type="match status" value="1"/>
</dbReference>
<evidence type="ECO:0000313" key="5">
    <source>
        <dbReference type="Proteomes" id="UP000632828"/>
    </source>
</evidence>
<dbReference type="EMBL" id="JACWUN010000002">
    <property type="protein sequence ID" value="MBD1399377.1"/>
    <property type="molecule type" value="Genomic_DNA"/>
</dbReference>
<dbReference type="Pfam" id="PF13508">
    <property type="entry name" value="Acetyltransf_7"/>
    <property type="match status" value="1"/>
</dbReference>
<dbReference type="InterPro" id="IPR000182">
    <property type="entry name" value="GNAT_dom"/>
</dbReference>
<evidence type="ECO:0000256" key="2">
    <source>
        <dbReference type="ARBA" id="ARBA00023315"/>
    </source>
</evidence>
<dbReference type="InterPro" id="IPR016181">
    <property type="entry name" value="Acyl_CoA_acyltransferase"/>
</dbReference>
<dbReference type="AlphaFoldDB" id="A0A8J6UKG4"/>
<dbReference type="NCBIfam" id="NF005840">
    <property type="entry name" value="PRK07757.1"/>
    <property type="match status" value="1"/>
</dbReference>
<accession>A0A8J6UKG4</accession>